<dbReference type="SUPFAM" id="SSF111326">
    <property type="entry name" value="Urocanase"/>
    <property type="match status" value="1"/>
</dbReference>
<gene>
    <name evidence="3" type="ORF">METZ01_LOCUS451628</name>
</gene>
<dbReference type="Pfam" id="PF01175">
    <property type="entry name" value="Urocanase"/>
    <property type="match status" value="1"/>
</dbReference>
<evidence type="ECO:0000259" key="2">
    <source>
        <dbReference type="Pfam" id="PF17392"/>
    </source>
</evidence>
<dbReference type="InterPro" id="IPR035085">
    <property type="entry name" value="Urocanase_Rossmann-like"/>
</dbReference>
<evidence type="ECO:0000313" key="3">
    <source>
        <dbReference type="EMBL" id="SVD98774.1"/>
    </source>
</evidence>
<dbReference type="EMBL" id="UINC01186518">
    <property type="protein sequence ID" value="SVD98774.1"/>
    <property type="molecule type" value="Genomic_DNA"/>
</dbReference>
<feature type="domain" description="Urocanase Rossmann-like" evidence="1">
    <location>
        <begin position="1"/>
        <end position="172"/>
    </location>
</feature>
<dbReference type="GO" id="GO:0006548">
    <property type="term" value="P:L-histidine catabolic process"/>
    <property type="evidence" value="ECO:0007669"/>
    <property type="project" value="TreeGrafter"/>
</dbReference>
<proteinExistence type="predicted"/>
<sequence>MGGAQPLAVTMAGGVAICIEVDSRRISRRLETRYLDRSTDNLKEARAWAQSAINDRRPLSIGLLGNAADIVPEFAQKGIIPDLVTDQTSAHDELDGYIPNGMTMDAALDLRKSDAGTYVKESIRAMGEHVQAILDLKAVGAIAFDYGNNIRAQAMKAGVKNAFDIPGFVPKYIRQLFCDGKGPFRWVALSGDPEDIYRTDELVLEMFPRDDGLYNWIKMAREKVKFQGLPSRICWLGYGDRARFGLALNQLVADG</sequence>
<dbReference type="InterPro" id="IPR038364">
    <property type="entry name" value="Urocanase_central_sf"/>
</dbReference>
<dbReference type="InterPro" id="IPR023637">
    <property type="entry name" value="Urocanase-like"/>
</dbReference>
<organism evidence="3">
    <name type="scientific">marine metagenome</name>
    <dbReference type="NCBI Taxonomy" id="408172"/>
    <lineage>
        <taxon>unclassified sequences</taxon>
        <taxon>metagenomes</taxon>
        <taxon>ecological metagenomes</taxon>
    </lineage>
</organism>
<accession>A0A382ZTF1</accession>
<evidence type="ECO:0000259" key="1">
    <source>
        <dbReference type="Pfam" id="PF01175"/>
    </source>
</evidence>
<dbReference type="GO" id="GO:0016153">
    <property type="term" value="F:urocanate hydratase activity"/>
    <property type="evidence" value="ECO:0007669"/>
    <property type="project" value="TreeGrafter"/>
</dbReference>
<evidence type="ECO:0008006" key="4">
    <source>
        <dbReference type="Google" id="ProtNLM"/>
    </source>
</evidence>
<dbReference type="PANTHER" id="PTHR12216">
    <property type="entry name" value="UROCANATE HYDRATASE"/>
    <property type="match status" value="1"/>
</dbReference>
<dbReference type="InterPro" id="IPR035401">
    <property type="entry name" value="Urocanase_C"/>
</dbReference>
<feature type="non-terminal residue" evidence="3">
    <location>
        <position position="255"/>
    </location>
</feature>
<feature type="domain" description="Urocanase C-terminal" evidence="2">
    <location>
        <begin position="176"/>
        <end position="255"/>
    </location>
</feature>
<dbReference type="AlphaFoldDB" id="A0A382ZTF1"/>
<name>A0A382ZTF1_9ZZZZ</name>
<protein>
    <recommendedName>
        <fullName evidence="4">Urocanase Rossmann-like domain-containing protein</fullName>
    </recommendedName>
</protein>
<dbReference type="PANTHER" id="PTHR12216:SF4">
    <property type="entry name" value="UROCANATE HYDRATASE"/>
    <property type="match status" value="1"/>
</dbReference>
<dbReference type="InterPro" id="IPR036190">
    <property type="entry name" value="Urocanase_sf"/>
</dbReference>
<dbReference type="Gene3D" id="3.40.1770.10">
    <property type="entry name" value="Urocanase superfamily"/>
    <property type="match status" value="1"/>
</dbReference>
<dbReference type="Gene3D" id="3.40.50.10730">
    <property type="entry name" value="Urocanase like domains"/>
    <property type="match status" value="1"/>
</dbReference>
<reference evidence="3" key="1">
    <citation type="submission" date="2018-05" db="EMBL/GenBank/DDBJ databases">
        <authorList>
            <person name="Lanie J.A."/>
            <person name="Ng W.-L."/>
            <person name="Kazmierczak K.M."/>
            <person name="Andrzejewski T.M."/>
            <person name="Davidsen T.M."/>
            <person name="Wayne K.J."/>
            <person name="Tettelin H."/>
            <person name="Glass J.I."/>
            <person name="Rusch D."/>
            <person name="Podicherti R."/>
            <person name="Tsui H.-C.T."/>
            <person name="Winkler M.E."/>
        </authorList>
    </citation>
    <scope>NUCLEOTIDE SEQUENCE</scope>
</reference>
<dbReference type="Pfam" id="PF17392">
    <property type="entry name" value="Urocanase_C"/>
    <property type="match status" value="1"/>
</dbReference>